<evidence type="ECO:0000256" key="5">
    <source>
        <dbReference type="ARBA" id="ARBA00023136"/>
    </source>
</evidence>
<evidence type="ECO:0000256" key="8">
    <source>
        <dbReference type="SAM" id="Phobius"/>
    </source>
</evidence>
<protein>
    <recommendedName>
        <fullName evidence="9">Immunoglobulin V-set domain-containing protein</fullName>
    </recommendedName>
</protein>
<keyword evidence="5 8" id="KW-0472">Membrane</keyword>
<evidence type="ECO:0000313" key="10">
    <source>
        <dbReference type="Ensembl" id="ENSNFUP00015004569.1"/>
    </source>
</evidence>
<keyword evidence="6" id="KW-1015">Disulfide bond</keyword>
<reference evidence="10" key="2">
    <citation type="submission" date="2025-08" db="UniProtKB">
        <authorList>
            <consortium name="Ensembl"/>
        </authorList>
    </citation>
    <scope>IDENTIFICATION</scope>
</reference>
<evidence type="ECO:0000259" key="9">
    <source>
        <dbReference type="Pfam" id="PF07686"/>
    </source>
</evidence>
<dbReference type="GO" id="GO:0005886">
    <property type="term" value="C:plasma membrane"/>
    <property type="evidence" value="ECO:0007669"/>
    <property type="project" value="UniProtKB-SubCell"/>
</dbReference>
<dbReference type="GO" id="GO:0009617">
    <property type="term" value="P:response to bacterium"/>
    <property type="evidence" value="ECO:0007669"/>
    <property type="project" value="TreeGrafter"/>
</dbReference>
<dbReference type="GO" id="GO:0002376">
    <property type="term" value="P:immune system process"/>
    <property type="evidence" value="ECO:0007669"/>
    <property type="project" value="UniProtKB-KW"/>
</dbReference>
<dbReference type="PANTHER" id="PTHR19433">
    <property type="entry name" value="T-CELL RECEPTOR ALPHA CHAIN V REGION-RELATED"/>
    <property type="match status" value="1"/>
</dbReference>
<dbReference type="SUPFAM" id="SSF48726">
    <property type="entry name" value="Immunoglobulin"/>
    <property type="match status" value="2"/>
</dbReference>
<reference evidence="10" key="1">
    <citation type="submission" date="2014-08" db="EMBL/GenBank/DDBJ databases">
        <authorList>
            <person name="Senf B."/>
            <person name="Petzold A."/>
            <person name="Downie B.R."/>
            <person name="Koch P."/>
            <person name="Platzer M."/>
        </authorList>
    </citation>
    <scope>NUCLEOTIDE SEQUENCE [LARGE SCALE GENOMIC DNA]</scope>
    <source>
        <strain evidence="10">GRZ</strain>
    </source>
</reference>
<name>A0A8C6KJ23_NOTFU</name>
<accession>A0A8C6KJ23</accession>
<dbReference type="Ensembl" id="ENSNFUT00015004828.1">
    <property type="protein sequence ID" value="ENSNFUP00015004569.1"/>
    <property type="gene ID" value="ENSNFUG00015002297.1"/>
</dbReference>
<evidence type="ECO:0000313" key="11">
    <source>
        <dbReference type="Proteomes" id="UP000694548"/>
    </source>
</evidence>
<keyword evidence="8" id="KW-1133">Transmembrane helix</keyword>
<reference evidence="10" key="3">
    <citation type="submission" date="2025-09" db="UniProtKB">
        <authorList>
            <consortium name="Ensembl"/>
        </authorList>
    </citation>
    <scope>IDENTIFICATION</scope>
</reference>
<feature type="transmembrane region" description="Helical" evidence="8">
    <location>
        <begin position="231"/>
        <end position="252"/>
    </location>
</feature>
<dbReference type="Gene3D" id="2.60.40.10">
    <property type="entry name" value="Immunoglobulins"/>
    <property type="match status" value="2"/>
</dbReference>
<dbReference type="Proteomes" id="UP000694548">
    <property type="component" value="Chromosome sgr01"/>
</dbReference>
<keyword evidence="7" id="KW-0325">Glycoprotein</keyword>
<evidence type="ECO:0000256" key="4">
    <source>
        <dbReference type="ARBA" id="ARBA00022859"/>
    </source>
</evidence>
<keyword evidence="3" id="KW-0732">Signal</keyword>
<dbReference type="PANTHER" id="PTHR19433:SF111">
    <property type="entry name" value="T CELL RECEPTOR ALPHA VARIABLE 4"/>
    <property type="match status" value="1"/>
</dbReference>
<comment type="subcellular location">
    <subcellularLocation>
        <location evidence="1">Cell membrane</location>
    </subcellularLocation>
</comment>
<dbReference type="InterPro" id="IPR036179">
    <property type="entry name" value="Ig-like_dom_sf"/>
</dbReference>
<keyword evidence="4" id="KW-0391">Immunity</keyword>
<keyword evidence="2" id="KW-1003">Cell membrane</keyword>
<evidence type="ECO:0000256" key="3">
    <source>
        <dbReference type="ARBA" id="ARBA00022729"/>
    </source>
</evidence>
<feature type="domain" description="Immunoglobulin V-set" evidence="9">
    <location>
        <begin position="22"/>
        <end position="101"/>
    </location>
</feature>
<dbReference type="InterPro" id="IPR052051">
    <property type="entry name" value="TCR_complex_component"/>
</dbReference>
<evidence type="ECO:0000256" key="7">
    <source>
        <dbReference type="ARBA" id="ARBA00023180"/>
    </source>
</evidence>
<dbReference type="Pfam" id="PF07686">
    <property type="entry name" value="V-set"/>
    <property type="match status" value="1"/>
</dbReference>
<keyword evidence="8" id="KW-0812">Transmembrane</keyword>
<evidence type="ECO:0000256" key="2">
    <source>
        <dbReference type="ARBA" id="ARBA00022475"/>
    </source>
</evidence>
<proteinExistence type="predicted"/>
<dbReference type="AlphaFoldDB" id="A0A8C6KJ23"/>
<organism evidence="10 11">
    <name type="scientific">Nothobranchius furzeri</name>
    <name type="common">Turquoise killifish</name>
    <dbReference type="NCBI Taxonomy" id="105023"/>
    <lineage>
        <taxon>Eukaryota</taxon>
        <taxon>Metazoa</taxon>
        <taxon>Chordata</taxon>
        <taxon>Craniata</taxon>
        <taxon>Vertebrata</taxon>
        <taxon>Euteleostomi</taxon>
        <taxon>Actinopterygii</taxon>
        <taxon>Neopterygii</taxon>
        <taxon>Teleostei</taxon>
        <taxon>Neoteleostei</taxon>
        <taxon>Acanthomorphata</taxon>
        <taxon>Ovalentaria</taxon>
        <taxon>Atherinomorphae</taxon>
        <taxon>Cyprinodontiformes</taxon>
        <taxon>Nothobranchiidae</taxon>
        <taxon>Nothobranchius</taxon>
    </lineage>
</organism>
<sequence length="303" mass="33889">MILKLRCDDHWTNQEGYFITKTVAVGESIILKCSRLASKSGYLFWMKLVPGKLPEVLAATYTFDTSSIIPHPGVTTYQEPGAFVLHLRQIKLSDSAFYYCDEVHELKKMILNITFIRVKELYMQEFGVQKLSHPGDSVTRQCSALADAQMCPDNYTVYWLRDDTNGTPSVMCLCGTGENCERSPEEQASQKCVHNFSKSKISPADGGASYCAVVTRGHILFGKETQLENEVLFFLLGAALSASLVVTVILFCKIKKLQLGINDTLVYSVPNFIRNEAGRRLGRGENPAEVQIIYGDVRALEYE</sequence>
<evidence type="ECO:0000256" key="6">
    <source>
        <dbReference type="ARBA" id="ARBA00023157"/>
    </source>
</evidence>
<evidence type="ECO:0000256" key="1">
    <source>
        <dbReference type="ARBA" id="ARBA00004236"/>
    </source>
</evidence>
<dbReference type="InterPro" id="IPR013783">
    <property type="entry name" value="Ig-like_fold"/>
</dbReference>
<dbReference type="GeneTree" id="ENSGT01030000234530"/>
<dbReference type="CDD" id="cd00099">
    <property type="entry name" value="IgV"/>
    <property type="match status" value="1"/>
</dbReference>
<dbReference type="InterPro" id="IPR013106">
    <property type="entry name" value="Ig_V-set"/>
</dbReference>
<keyword evidence="11" id="KW-1185">Reference proteome</keyword>